<dbReference type="GeneID" id="63676914"/>
<dbReference type="OrthoDB" id="10689089at2759"/>
<organism evidence="2 3">
    <name type="scientific">Sporothrix brasiliensis 5110</name>
    <dbReference type="NCBI Taxonomy" id="1398154"/>
    <lineage>
        <taxon>Eukaryota</taxon>
        <taxon>Fungi</taxon>
        <taxon>Dikarya</taxon>
        <taxon>Ascomycota</taxon>
        <taxon>Pezizomycotina</taxon>
        <taxon>Sordariomycetes</taxon>
        <taxon>Sordariomycetidae</taxon>
        <taxon>Ophiostomatales</taxon>
        <taxon>Ophiostomataceae</taxon>
        <taxon>Sporothrix</taxon>
    </lineage>
</organism>
<sequence>MERKTTIHNSKQQDNILPPLCKRPHESHQRGAGHDGHERLRPPAAVQRRVALFRQKVLGQQLYEAGKQQQAARYGVHDADHEQARLAHGVVEVVHEQANGLAQGRGAAVGQDHEPGLVGGAGEVDGGDAAAEGQALEALVEGDGDEKNDKGGARGDAEGHADEDAVEQDAGLQEHALQHEPLLLLGVGAVGRDTFALVLAVAGRGRGRVELVEVQGEVERPVVAVVAAGAIPAVLGARRLPIAVSHSMSMSMSISTAVAVAVDRRHGRRLWQGRRARHQALALALALALAGHDVQGNVVGPVARAAARSQAGPDRRRRAAGALARGPLVFVAVLGVDLLPHVRVRVRVAGAAGRQVRLEPDDANGKDHGDEAREGRVALAEKGREARVGEGDKGGRQQVHKGGGDEDAGAKVLRQEDDVGRAHAAGAPAEQGEAAREDADGEDQKEGEDVQTRLVVAALARAALGPRCIAVGTAAAAVAARELGTENLEVTMPSSESDVKEDRRQWATVDE</sequence>
<comment type="caution">
    <text evidence="2">The sequence shown here is derived from an EMBL/GenBank/DDBJ whole genome shotgun (WGS) entry which is preliminary data.</text>
</comment>
<feature type="compositionally biased region" description="Basic and acidic residues" evidence="1">
    <location>
        <begin position="23"/>
        <end position="41"/>
    </location>
</feature>
<dbReference type="RefSeq" id="XP_040622869.1">
    <property type="nucleotide sequence ID" value="XM_040761993.1"/>
</dbReference>
<feature type="compositionally biased region" description="Basic and acidic residues" evidence="1">
    <location>
        <begin position="145"/>
        <end position="163"/>
    </location>
</feature>
<feature type="region of interest" description="Disordered" evidence="1">
    <location>
        <begin position="140"/>
        <end position="168"/>
    </location>
</feature>
<dbReference type="Proteomes" id="UP000031575">
    <property type="component" value="Unassembled WGS sequence"/>
</dbReference>
<proteinExistence type="predicted"/>
<feature type="region of interest" description="Disordered" evidence="1">
    <location>
        <begin position="379"/>
        <end position="449"/>
    </location>
</feature>
<feature type="compositionally biased region" description="Basic and acidic residues" evidence="1">
    <location>
        <begin position="379"/>
        <end position="395"/>
    </location>
</feature>
<feature type="region of interest" description="Disordered" evidence="1">
    <location>
        <begin position="1"/>
        <end position="42"/>
    </location>
</feature>
<dbReference type="AlphaFoldDB" id="A0A0C2F7B8"/>
<name>A0A0C2F7B8_9PEZI</name>
<dbReference type="VEuPathDB" id="FungiDB:SPBR_03703"/>
<feature type="compositionally biased region" description="Low complexity" evidence="1">
    <location>
        <begin position="422"/>
        <end position="432"/>
    </location>
</feature>
<protein>
    <submittedName>
        <fullName evidence="2">Uncharacterized protein</fullName>
    </submittedName>
</protein>
<gene>
    <name evidence="2" type="ORF">SPBR_03703</name>
</gene>
<feature type="compositionally biased region" description="Basic and acidic residues" evidence="1">
    <location>
        <begin position="433"/>
        <end position="449"/>
    </location>
</feature>
<feature type="region of interest" description="Disordered" evidence="1">
    <location>
        <begin position="489"/>
        <end position="511"/>
    </location>
</feature>
<evidence type="ECO:0000256" key="1">
    <source>
        <dbReference type="SAM" id="MobiDB-lite"/>
    </source>
</evidence>
<dbReference type="EMBL" id="AWTV01000003">
    <property type="protein sequence ID" value="KIH94859.1"/>
    <property type="molecule type" value="Genomic_DNA"/>
</dbReference>
<dbReference type="HOGENOM" id="CLU_533373_0_0_1"/>
<accession>A0A0C2F7B8</accession>
<reference evidence="2 3" key="1">
    <citation type="journal article" date="2014" name="BMC Genomics">
        <title>Comparative genomics of the major fungal agents of human and animal Sporotrichosis: Sporothrix schenckii and Sporothrix brasiliensis.</title>
        <authorList>
            <person name="Teixeira M.M."/>
            <person name="de Almeida L.G."/>
            <person name="Kubitschek-Barreira P."/>
            <person name="Alves F.L."/>
            <person name="Kioshima E.S."/>
            <person name="Abadio A.K."/>
            <person name="Fernandes L."/>
            <person name="Derengowski L.S."/>
            <person name="Ferreira K.S."/>
            <person name="Souza R.C."/>
            <person name="Ruiz J.C."/>
            <person name="de Andrade N.C."/>
            <person name="Paes H.C."/>
            <person name="Nicola A.M."/>
            <person name="Albuquerque P."/>
            <person name="Gerber A.L."/>
            <person name="Martins V.P."/>
            <person name="Peconick L.D."/>
            <person name="Neto A.V."/>
            <person name="Chaucanez C.B."/>
            <person name="Silva P.A."/>
            <person name="Cunha O.L."/>
            <person name="de Oliveira F.F."/>
            <person name="dos Santos T.C."/>
            <person name="Barros A.L."/>
            <person name="Soares M.A."/>
            <person name="de Oliveira L.M."/>
            <person name="Marini M.M."/>
            <person name="Villalobos-Duno H."/>
            <person name="Cunha M.M."/>
            <person name="de Hoog S."/>
            <person name="da Silveira J.F."/>
            <person name="Henrissat B."/>
            <person name="Nino-Vega G.A."/>
            <person name="Cisalpino P.S."/>
            <person name="Mora-Montes H.M."/>
            <person name="Almeida S.R."/>
            <person name="Stajich J.E."/>
            <person name="Lopes-Bezerra L.M."/>
            <person name="Vasconcelos A.T."/>
            <person name="Felipe M.S."/>
        </authorList>
    </citation>
    <scope>NUCLEOTIDE SEQUENCE [LARGE SCALE GENOMIC DNA]</scope>
    <source>
        <strain evidence="2 3">5110</strain>
    </source>
</reference>
<evidence type="ECO:0000313" key="3">
    <source>
        <dbReference type="Proteomes" id="UP000031575"/>
    </source>
</evidence>
<keyword evidence="3" id="KW-1185">Reference proteome</keyword>
<evidence type="ECO:0000313" key="2">
    <source>
        <dbReference type="EMBL" id="KIH94859.1"/>
    </source>
</evidence>